<gene>
    <name evidence="6" type="ORF">RRG08_065329</name>
</gene>
<evidence type="ECO:0000313" key="7">
    <source>
        <dbReference type="Proteomes" id="UP001283361"/>
    </source>
</evidence>
<keyword evidence="2 5" id="KW-0812">Transmembrane</keyword>
<proteinExistence type="predicted"/>
<dbReference type="Gene3D" id="1.20.1250.20">
    <property type="entry name" value="MFS general substrate transporter like domains"/>
    <property type="match status" value="1"/>
</dbReference>
<name>A0AAE1D118_9GAST</name>
<dbReference type="EMBL" id="JAWDGP010005987">
    <property type="protein sequence ID" value="KAK3748822.1"/>
    <property type="molecule type" value="Genomic_DNA"/>
</dbReference>
<evidence type="ECO:0000256" key="4">
    <source>
        <dbReference type="ARBA" id="ARBA00023136"/>
    </source>
</evidence>
<feature type="transmembrane region" description="Helical" evidence="5">
    <location>
        <begin position="150"/>
        <end position="170"/>
    </location>
</feature>
<keyword evidence="4 5" id="KW-0472">Membrane</keyword>
<dbReference type="PANTHER" id="PTHR23507">
    <property type="entry name" value="ZGC:174356"/>
    <property type="match status" value="1"/>
</dbReference>
<comment type="caution">
    <text evidence="6">The sequence shown here is derived from an EMBL/GenBank/DDBJ whole genome shotgun (WGS) entry which is preliminary data.</text>
</comment>
<reference evidence="6" key="1">
    <citation type="journal article" date="2023" name="G3 (Bethesda)">
        <title>A reference genome for the long-term kleptoplast-retaining sea slug Elysia crispata morphotype clarki.</title>
        <authorList>
            <person name="Eastman K.E."/>
            <person name="Pendleton A.L."/>
            <person name="Shaikh M.A."/>
            <person name="Suttiyut T."/>
            <person name="Ogas R."/>
            <person name="Tomko P."/>
            <person name="Gavelis G."/>
            <person name="Widhalm J.R."/>
            <person name="Wisecaver J.H."/>
        </authorList>
    </citation>
    <scope>NUCLEOTIDE SEQUENCE</scope>
    <source>
        <strain evidence="6">ECLA1</strain>
    </source>
</reference>
<dbReference type="PANTHER" id="PTHR23507:SF1">
    <property type="entry name" value="FI18259P1-RELATED"/>
    <property type="match status" value="1"/>
</dbReference>
<dbReference type="Proteomes" id="UP001283361">
    <property type="component" value="Unassembled WGS sequence"/>
</dbReference>
<evidence type="ECO:0000256" key="1">
    <source>
        <dbReference type="ARBA" id="ARBA00004141"/>
    </source>
</evidence>
<comment type="subcellular location">
    <subcellularLocation>
        <location evidence="1">Membrane</location>
        <topology evidence="1">Multi-pass membrane protein</topology>
    </subcellularLocation>
</comment>
<feature type="transmembrane region" description="Helical" evidence="5">
    <location>
        <begin position="182"/>
        <end position="202"/>
    </location>
</feature>
<protein>
    <recommendedName>
        <fullName evidence="8">Proton-coupled folate transporter</fullName>
    </recommendedName>
</protein>
<feature type="transmembrane region" description="Helical" evidence="5">
    <location>
        <begin position="274"/>
        <end position="295"/>
    </location>
</feature>
<evidence type="ECO:0000256" key="5">
    <source>
        <dbReference type="SAM" id="Phobius"/>
    </source>
</evidence>
<dbReference type="InterPro" id="IPR036259">
    <property type="entry name" value="MFS_trans_sf"/>
</dbReference>
<keyword evidence="3 5" id="KW-1133">Transmembrane helix</keyword>
<dbReference type="GO" id="GO:0016020">
    <property type="term" value="C:membrane"/>
    <property type="evidence" value="ECO:0007669"/>
    <property type="project" value="UniProtKB-SubCell"/>
</dbReference>
<dbReference type="GO" id="GO:0022857">
    <property type="term" value="F:transmembrane transporter activity"/>
    <property type="evidence" value="ECO:0007669"/>
    <property type="project" value="TreeGrafter"/>
</dbReference>
<feature type="transmembrane region" description="Helical" evidence="5">
    <location>
        <begin position="458"/>
        <end position="480"/>
    </location>
</feature>
<evidence type="ECO:0000256" key="3">
    <source>
        <dbReference type="ARBA" id="ARBA00022989"/>
    </source>
</evidence>
<keyword evidence="7" id="KW-1185">Reference proteome</keyword>
<organism evidence="6 7">
    <name type="scientific">Elysia crispata</name>
    <name type="common">lettuce slug</name>
    <dbReference type="NCBI Taxonomy" id="231223"/>
    <lineage>
        <taxon>Eukaryota</taxon>
        <taxon>Metazoa</taxon>
        <taxon>Spiralia</taxon>
        <taxon>Lophotrochozoa</taxon>
        <taxon>Mollusca</taxon>
        <taxon>Gastropoda</taxon>
        <taxon>Heterobranchia</taxon>
        <taxon>Euthyneura</taxon>
        <taxon>Panpulmonata</taxon>
        <taxon>Sacoglossa</taxon>
        <taxon>Placobranchoidea</taxon>
        <taxon>Plakobranchidae</taxon>
        <taxon>Elysia</taxon>
    </lineage>
</organism>
<accession>A0AAE1D118</accession>
<sequence>MTPLAFIWLEREGRKGGEKWGLEGEEQKAVLSTDRRTERNSFRTIICIRHKIFKMTVVVNRTNSVTESKPQQKESIEKLPYVLINAFIIIFTLADRNRTLLLNQYLYNRLARDVFGNVTIDTTSQPCVNESDSTASETDADRVQSMTSSMIMKFDITGSVLAVFAVLFLGTFSTSLGRKAQLLVPISGYTVRALSILAVAFWDLPLSWLYVGCVAEGLVGGIAGIYLGAYLYVSDITPRNRKRTLGMALLEGIRGIMGSGINIASGQMIQRTTFLVPALFTACGALTCLLMASLLPNRMQTSEKWSVELIKRSYRTLVSPISKTKDHKVRRMVLVAAVVYFFGFSSIYGLDRVRLLYLMHRPFCMSAITIGWYQFGRQALFNMTIITLVPLLHSCFPGVSLAILGALASTAEYTLYAFATSDIHLYIALGLSFGQGLPLNLIRGETSRLFGTEEQGPLFACMAVLESISFAVGIFMMSIYTMSLGFYAGLSFLVFAVMTAIVFFFLCVFQYLWKGYNSKLMSAEGNPEGIINQSASLPPSSRNSVVAQHVDTVATISVHEKNQEAENAIQMSDIKIKSDLNEQLGKYVKETENEKVLPNQSGKDTSEDGIVKDGVILTRFIKHQPSMT</sequence>
<evidence type="ECO:0008006" key="8">
    <source>
        <dbReference type="Google" id="ProtNLM"/>
    </source>
</evidence>
<feature type="transmembrane region" description="Helical" evidence="5">
    <location>
        <begin position="332"/>
        <end position="349"/>
    </location>
</feature>
<dbReference type="AlphaFoldDB" id="A0AAE1D118"/>
<feature type="transmembrane region" description="Helical" evidence="5">
    <location>
        <begin position="486"/>
        <end position="513"/>
    </location>
</feature>
<evidence type="ECO:0000313" key="6">
    <source>
        <dbReference type="EMBL" id="KAK3748822.1"/>
    </source>
</evidence>
<feature type="transmembrane region" description="Helical" evidence="5">
    <location>
        <begin position="385"/>
        <end position="407"/>
    </location>
</feature>
<evidence type="ECO:0000256" key="2">
    <source>
        <dbReference type="ARBA" id="ARBA00022692"/>
    </source>
</evidence>
<dbReference type="SUPFAM" id="SSF103473">
    <property type="entry name" value="MFS general substrate transporter"/>
    <property type="match status" value="1"/>
</dbReference>
<feature type="transmembrane region" description="Helical" evidence="5">
    <location>
        <begin position="208"/>
        <end position="233"/>
    </location>
</feature>
<feature type="transmembrane region" description="Helical" evidence="5">
    <location>
        <begin position="413"/>
        <end position="437"/>
    </location>
</feature>